<dbReference type="OrthoDB" id="6350276at2759"/>
<dbReference type="EMBL" id="CAJQZP010000978">
    <property type="protein sequence ID" value="CAG5005431.1"/>
    <property type="molecule type" value="Genomic_DNA"/>
</dbReference>
<protein>
    <submittedName>
        <fullName evidence="3">(apollo) hypothetical protein</fullName>
    </submittedName>
</protein>
<dbReference type="AlphaFoldDB" id="A0A8S3X6F1"/>
<dbReference type="Proteomes" id="UP000691718">
    <property type="component" value="Unassembled WGS sequence"/>
</dbReference>
<evidence type="ECO:0000256" key="1">
    <source>
        <dbReference type="SAM" id="MobiDB-lite"/>
    </source>
</evidence>
<feature type="compositionally biased region" description="Basic and acidic residues" evidence="1">
    <location>
        <begin position="45"/>
        <end position="66"/>
    </location>
</feature>
<reference evidence="3" key="1">
    <citation type="submission" date="2021-04" db="EMBL/GenBank/DDBJ databases">
        <authorList>
            <person name="Tunstrom K."/>
        </authorList>
    </citation>
    <scope>NUCLEOTIDE SEQUENCE</scope>
</reference>
<feature type="signal peptide" evidence="2">
    <location>
        <begin position="1"/>
        <end position="20"/>
    </location>
</feature>
<accession>A0A8S3X6F1</accession>
<keyword evidence="4" id="KW-1185">Reference proteome</keyword>
<keyword evidence="2" id="KW-0732">Signal</keyword>
<sequence length="66" mass="7586">MWRWAFALALLCAAFARSNALKRAEMSAAPFILTSRYGRSPPRMIEPRNDSTVQRREPIKRSSCED</sequence>
<name>A0A8S3X6F1_PARAO</name>
<gene>
    <name evidence="3" type="ORF">PAPOLLO_LOCUS14567</name>
</gene>
<comment type="caution">
    <text evidence="3">The sequence shown here is derived from an EMBL/GenBank/DDBJ whole genome shotgun (WGS) entry which is preliminary data.</text>
</comment>
<feature type="chain" id="PRO_5035819149" evidence="2">
    <location>
        <begin position="21"/>
        <end position="66"/>
    </location>
</feature>
<proteinExistence type="predicted"/>
<evidence type="ECO:0000313" key="3">
    <source>
        <dbReference type="EMBL" id="CAG5005431.1"/>
    </source>
</evidence>
<feature type="region of interest" description="Disordered" evidence="1">
    <location>
        <begin position="37"/>
        <end position="66"/>
    </location>
</feature>
<organism evidence="3 4">
    <name type="scientific">Parnassius apollo</name>
    <name type="common">Apollo butterfly</name>
    <name type="synonym">Papilio apollo</name>
    <dbReference type="NCBI Taxonomy" id="110799"/>
    <lineage>
        <taxon>Eukaryota</taxon>
        <taxon>Metazoa</taxon>
        <taxon>Ecdysozoa</taxon>
        <taxon>Arthropoda</taxon>
        <taxon>Hexapoda</taxon>
        <taxon>Insecta</taxon>
        <taxon>Pterygota</taxon>
        <taxon>Neoptera</taxon>
        <taxon>Endopterygota</taxon>
        <taxon>Lepidoptera</taxon>
        <taxon>Glossata</taxon>
        <taxon>Ditrysia</taxon>
        <taxon>Papilionoidea</taxon>
        <taxon>Papilionidae</taxon>
        <taxon>Parnassiinae</taxon>
        <taxon>Parnassini</taxon>
        <taxon>Parnassius</taxon>
        <taxon>Parnassius</taxon>
    </lineage>
</organism>
<evidence type="ECO:0000256" key="2">
    <source>
        <dbReference type="SAM" id="SignalP"/>
    </source>
</evidence>
<evidence type="ECO:0000313" key="4">
    <source>
        <dbReference type="Proteomes" id="UP000691718"/>
    </source>
</evidence>